<gene>
    <name evidence="3" type="ORF">PBIL07802_LOCUS23281</name>
</gene>
<dbReference type="AlphaFoldDB" id="A0A7S3GAV0"/>
<accession>A0A7S3GAV0</accession>
<sequence>MESRIPLRAINGDRRKTAKPRASMPVFSQAAPLISLTEEEGPTAMEVEVPVERTSKKVEKKKRTSIAVPTSSRLPFSIKEDKQKRKSVMPGFKPPSTSSNTGSDAGGSTVMPNFSSLASTTQVTSRGEKEGGKEKSLSARLLCAHSMSEVRKIAEALLRRNEVLEADKKARDDTEREWKQQSEERINMLENEVSSLRSQLESTQNSYATLSDEKEVEMRMMQDEKDRMEAEYARSTAEAEREMEELRVRLSKAEDLLLVHGISPDCDPALPQQAYEKSAQALKKETSALEEKVKQERQQLAALLQQFNFSE</sequence>
<evidence type="ECO:0000313" key="3">
    <source>
        <dbReference type="EMBL" id="CAE0260992.1"/>
    </source>
</evidence>
<organism evidence="3">
    <name type="scientific">Palpitomonas bilix</name>
    <dbReference type="NCBI Taxonomy" id="652834"/>
    <lineage>
        <taxon>Eukaryota</taxon>
        <taxon>Eukaryota incertae sedis</taxon>
    </lineage>
</organism>
<dbReference type="EMBL" id="HBIB01035902">
    <property type="protein sequence ID" value="CAE0260992.1"/>
    <property type="molecule type" value="Transcribed_RNA"/>
</dbReference>
<feature type="compositionally biased region" description="Polar residues" evidence="2">
    <location>
        <begin position="110"/>
        <end position="125"/>
    </location>
</feature>
<keyword evidence="1" id="KW-0175">Coiled coil</keyword>
<evidence type="ECO:0000256" key="2">
    <source>
        <dbReference type="SAM" id="MobiDB-lite"/>
    </source>
</evidence>
<evidence type="ECO:0000256" key="1">
    <source>
        <dbReference type="SAM" id="Coils"/>
    </source>
</evidence>
<feature type="compositionally biased region" description="Basic and acidic residues" evidence="2">
    <location>
        <begin position="1"/>
        <end position="15"/>
    </location>
</feature>
<feature type="compositionally biased region" description="Basic and acidic residues" evidence="2">
    <location>
        <begin position="126"/>
        <end position="136"/>
    </location>
</feature>
<feature type="coiled-coil region" evidence="1">
    <location>
        <begin position="147"/>
        <end position="306"/>
    </location>
</feature>
<protein>
    <submittedName>
        <fullName evidence="3">Uncharacterized protein</fullName>
    </submittedName>
</protein>
<feature type="region of interest" description="Disordered" evidence="2">
    <location>
        <begin position="44"/>
        <end position="136"/>
    </location>
</feature>
<proteinExistence type="predicted"/>
<name>A0A7S3GAV0_9EUKA</name>
<reference evidence="3" key="1">
    <citation type="submission" date="2021-01" db="EMBL/GenBank/DDBJ databases">
        <authorList>
            <person name="Corre E."/>
            <person name="Pelletier E."/>
            <person name="Niang G."/>
            <person name="Scheremetjew M."/>
            <person name="Finn R."/>
            <person name="Kale V."/>
            <person name="Holt S."/>
            <person name="Cochrane G."/>
            <person name="Meng A."/>
            <person name="Brown T."/>
            <person name="Cohen L."/>
        </authorList>
    </citation>
    <scope>NUCLEOTIDE SEQUENCE</scope>
    <source>
        <strain evidence="3">NIES-2562</strain>
    </source>
</reference>
<feature type="region of interest" description="Disordered" evidence="2">
    <location>
        <begin position="1"/>
        <end position="26"/>
    </location>
</feature>